<accession>A0ABP0Q661</accession>
<feature type="compositionally biased region" description="Basic and acidic residues" evidence="1">
    <location>
        <begin position="41"/>
        <end position="197"/>
    </location>
</feature>
<feature type="compositionally biased region" description="Basic and acidic residues" evidence="1">
    <location>
        <begin position="541"/>
        <end position="556"/>
    </location>
</feature>
<proteinExistence type="predicted"/>
<dbReference type="EMBL" id="CAXAMN010024060">
    <property type="protein sequence ID" value="CAK9083508.1"/>
    <property type="molecule type" value="Genomic_DNA"/>
</dbReference>
<feature type="compositionally biased region" description="Acidic residues" evidence="1">
    <location>
        <begin position="273"/>
        <end position="321"/>
    </location>
</feature>
<feature type="compositionally biased region" description="Acidic residues" evidence="1">
    <location>
        <begin position="235"/>
        <end position="266"/>
    </location>
</feature>
<evidence type="ECO:0000313" key="3">
    <source>
        <dbReference type="Proteomes" id="UP001642484"/>
    </source>
</evidence>
<protein>
    <submittedName>
        <fullName evidence="2">Uncharacterized protein</fullName>
    </submittedName>
</protein>
<feature type="compositionally biased region" description="Acidic residues" evidence="1">
    <location>
        <begin position="198"/>
        <end position="221"/>
    </location>
</feature>
<name>A0ABP0Q661_9DINO</name>
<sequence>VKTEATMPAAEKKRKAEEKAKEHAKKREDEEEEEVKKKKKAADNKKEEREEKKKQAAHKKKDEEEQEKKKEAADKKKKDEEELQKKKKEAADKKKAAKEKELKKQNAEEKAMKKKQEEQELKRKQKEAAEEKKKKEEVEALKKRKAAEAEKKKEEEEAQKKKKEEKELKTKRKEAAEKKKKKDEEQKAKEEAMKKKEEEEEESSDESNTDTDEGSEEEEEDKGSAEENASSPSCSEEEEEEEVEEAEEASDEESGKGEEEEEEDEPSGSSDGEATEDEADEEDGEEMETAEEGSEEEEEEEEDAAEDEGSEEDVEEEDEAAGADKAEGKKGKKKKEKEAGTSLAETEEEKLNSVTANADWQSFGRWLRNKKSCPASIVAACKNPESRQRIFEDYCKTGRNKKDVTFRHERRLEESQRTKLKYGFRNSTWIIKQHGQERAEKKMERKKTVQNPELPDDPTELLFFVLVELNVENIAELKRITSLEMEGTPDSDQLKQFVEAGGVLNGDQHLQVGNLVSAEGKQKLTAAMASVNPGKKPRPRKGGETKGDEKDPKEVVPKTPLERAATLQNQVLSKANQCRDQAFKLRPLKVSGELIDQLRAMDSKLQDLAGSLQELIRKKKNKNKYYVELVKEVEEASALASERVELARALLRASEKSSKPKAKSAPKGKAKAAGKKTEWCKKNCAVHPASVKLPGWVEAEVDGEPMLVHGDVEASVLWPWDMLHWLFTAGKFNQWVSDDPGLAPDKVAQYWRRCRHLEFFQELQLDERDFDRTVPIFWHTDGVRVYRAQKAWIYSYSSACRKGESIQTKLVYTLIHETSIRKFCTHDCVAKHIGYITDVLATGRFPLADENGHPFAEGTPQCLKAGTPIAGRWLFRFAGFKGDWEARAICHKFERNYASKNICELCPASRSGENSFGNFHPDAPYRSDLLHILHQGIACVVIPSLITDHIESQNPGCTLRDMDRILLGDIWNHYRSWCRLHRKSGCSFRFSLVKFGREQWNVFPELGSVYKAACVRDMIHWASAFLWNALHDCPGSELRCYTMHSMAMFQTNIDEAPEFFDHAKAVETANYARIFLLFYQRLASLHRQRFGEERRNFKITPKFHNLVHLADYIEHSCRNPRFLHQFLRERFEHCYGDEDLMGHLRKIASATHVRTMSAVTLGRYRALLLLTDALD</sequence>
<organism evidence="2 3">
    <name type="scientific">Durusdinium trenchii</name>
    <dbReference type="NCBI Taxonomy" id="1381693"/>
    <lineage>
        <taxon>Eukaryota</taxon>
        <taxon>Sar</taxon>
        <taxon>Alveolata</taxon>
        <taxon>Dinophyceae</taxon>
        <taxon>Suessiales</taxon>
        <taxon>Symbiodiniaceae</taxon>
        <taxon>Durusdinium</taxon>
    </lineage>
</organism>
<keyword evidence="3" id="KW-1185">Reference proteome</keyword>
<reference evidence="2 3" key="1">
    <citation type="submission" date="2024-02" db="EMBL/GenBank/DDBJ databases">
        <authorList>
            <person name="Chen Y."/>
            <person name="Shah S."/>
            <person name="Dougan E. K."/>
            <person name="Thang M."/>
            <person name="Chan C."/>
        </authorList>
    </citation>
    <scope>NUCLEOTIDE SEQUENCE [LARGE SCALE GENOMIC DNA]</scope>
</reference>
<evidence type="ECO:0000313" key="2">
    <source>
        <dbReference type="EMBL" id="CAK9083508.1"/>
    </source>
</evidence>
<evidence type="ECO:0000256" key="1">
    <source>
        <dbReference type="SAM" id="MobiDB-lite"/>
    </source>
</evidence>
<gene>
    <name evidence="2" type="ORF">CCMP2556_LOCUS40704</name>
</gene>
<feature type="non-terminal residue" evidence="2">
    <location>
        <position position="1"/>
    </location>
</feature>
<feature type="region of interest" description="Disordered" evidence="1">
    <location>
        <begin position="1"/>
        <end position="353"/>
    </location>
</feature>
<comment type="caution">
    <text evidence="2">The sequence shown here is derived from an EMBL/GenBank/DDBJ whole genome shotgun (WGS) entry which is preliminary data.</text>
</comment>
<dbReference type="Proteomes" id="UP001642484">
    <property type="component" value="Unassembled WGS sequence"/>
</dbReference>
<feature type="compositionally biased region" description="Basic and acidic residues" evidence="1">
    <location>
        <begin position="10"/>
        <end position="28"/>
    </location>
</feature>
<feature type="region of interest" description="Disordered" evidence="1">
    <location>
        <begin position="527"/>
        <end position="556"/>
    </location>
</feature>